<dbReference type="PANTHER" id="PTHR10983:SF16">
    <property type="entry name" value="LYSOCARDIOLIPIN ACYLTRANSFERASE 1"/>
    <property type="match status" value="1"/>
</dbReference>
<gene>
    <name evidence="3" type="ORF">Y5S_01023</name>
</gene>
<dbReference type="Pfam" id="PF01553">
    <property type="entry name" value="Acyltransferase"/>
    <property type="match status" value="1"/>
</dbReference>
<dbReference type="PANTHER" id="PTHR10983">
    <property type="entry name" value="1-ACYLGLYCEROL-3-PHOSPHATE ACYLTRANSFERASE-RELATED"/>
    <property type="match status" value="1"/>
</dbReference>
<dbReference type="PATRIC" id="fig|1177154.3.peg.1037"/>
<sequence length="297" mass="34236">MNNWHKIRGALALLGIVLNTLILCPVLYLFVLLRLVLRFDKAQVALSKVLVFIAETWIGINNAIIALSSRIRWTVSGMESLDRDQWYLVTCNHQSWADILVLQRISNRRIPFLKFFLKQELIKVPVLGLAWWGLDFPFMKRYTKEELAKNPELKGKDLETTRKACEKFAYFPTSVMNFFEGTRFTQAKHDKQQSPYRYLLKPKAGGAAFTLGAMSGHLRNLLDVTIIYPPEAPRSLLAYLGGAMRNVEVVVTQRVVPGWASEGDYEQDPAFRERFQQWIGELWEEKDALIASRLEQQ</sequence>
<dbReference type="SUPFAM" id="SSF69593">
    <property type="entry name" value="Glycerol-3-phosphate (1)-acyltransferase"/>
    <property type="match status" value="1"/>
</dbReference>
<keyword evidence="1" id="KW-1133">Transmembrane helix</keyword>
<feature type="domain" description="Phospholipid/glycerol acyltransferase" evidence="2">
    <location>
        <begin position="87"/>
        <end position="229"/>
    </location>
</feature>
<keyword evidence="3" id="KW-0012">Acyltransferase</keyword>
<proteinExistence type="predicted"/>
<feature type="transmembrane region" description="Helical" evidence="1">
    <location>
        <begin position="49"/>
        <end position="68"/>
    </location>
</feature>
<dbReference type="NCBIfam" id="NF010621">
    <property type="entry name" value="PRK14014.1"/>
    <property type="match status" value="1"/>
</dbReference>
<dbReference type="InterPro" id="IPR002123">
    <property type="entry name" value="Plipid/glycerol_acylTrfase"/>
</dbReference>
<evidence type="ECO:0000256" key="1">
    <source>
        <dbReference type="SAM" id="Phobius"/>
    </source>
</evidence>
<dbReference type="OrthoDB" id="319710at2"/>
<keyword evidence="3" id="KW-0808">Transferase</keyword>
<dbReference type="SMART" id="SM00563">
    <property type="entry name" value="PlsC"/>
    <property type="match status" value="1"/>
</dbReference>
<protein>
    <submittedName>
        <fullName evidence="3">Putative acyltransferase</fullName>
    </submittedName>
</protein>
<keyword evidence="1" id="KW-0812">Transmembrane</keyword>
<evidence type="ECO:0000313" key="3">
    <source>
        <dbReference type="EMBL" id="KGD65799.1"/>
    </source>
</evidence>
<dbReference type="CDD" id="cd07990">
    <property type="entry name" value="LPLAT_LCLAT1-like"/>
    <property type="match status" value="1"/>
</dbReference>
<comment type="caution">
    <text evidence="3">The sequence shown here is derived from an EMBL/GenBank/DDBJ whole genome shotgun (WGS) entry which is preliminary data.</text>
</comment>
<dbReference type="eggNOG" id="COG0204">
    <property type="taxonomic scope" value="Bacteria"/>
</dbReference>
<evidence type="ECO:0000259" key="2">
    <source>
        <dbReference type="SMART" id="SM00563"/>
    </source>
</evidence>
<dbReference type="GO" id="GO:0016746">
    <property type="term" value="F:acyltransferase activity"/>
    <property type="evidence" value="ECO:0007669"/>
    <property type="project" value="UniProtKB-KW"/>
</dbReference>
<dbReference type="AlphaFoldDB" id="A0A095SN69"/>
<reference evidence="3 4" key="1">
    <citation type="submission" date="2012-09" db="EMBL/GenBank/DDBJ databases">
        <title>Genome Sequence of alkane-degrading Bacterium Alcanivorax sp. 19-m-6.</title>
        <authorList>
            <person name="Lai Q."/>
            <person name="Shao Z."/>
        </authorList>
    </citation>
    <scope>NUCLEOTIDE SEQUENCE [LARGE SCALE GENOMIC DNA]</scope>
    <source>
        <strain evidence="3 4">19-m-6</strain>
    </source>
</reference>
<evidence type="ECO:0000313" key="4">
    <source>
        <dbReference type="Proteomes" id="UP000029444"/>
    </source>
</evidence>
<dbReference type="STRING" id="1177154.Y5S_01023"/>
<feature type="transmembrane region" description="Helical" evidence="1">
    <location>
        <begin position="12"/>
        <end position="37"/>
    </location>
</feature>
<keyword evidence="4" id="KW-1185">Reference proteome</keyword>
<dbReference type="Proteomes" id="UP000029444">
    <property type="component" value="Unassembled WGS sequence"/>
</dbReference>
<organism evidence="3 4">
    <name type="scientific">Alcanivorax nanhaiticus</name>
    <dbReference type="NCBI Taxonomy" id="1177154"/>
    <lineage>
        <taxon>Bacteria</taxon>
        <taxon>Pseudomonadati</taxon>
        <taxon>Pseudomonadota</taxon>
        <taxon>Gammaproteobacteria</taxon>
        <taxon>Oceanospirillales</taxon>
        <taxon>Alcanivoracaceae</taxon>
        <taxon>Alcanivorax</taxon>
    </lineage>
</organism>
<name>A0A095SN69_9GAMM</name>
<dbReference type="EMBL" id="ARXV01000003">
    <property type="protein sequence ID" value="KGD65799.1"/>
    <property type="molecule type" value="Genomic_DNA"/>
</dbReference>
<dbReference type="RefSeq" id="WP_035231014.1">
    <property type="nucleotide sequence ID" value="NZ_ARXV01000003.1"/>
</dbReference>
<keyword evidence="1" id="KW-0472">Membrane</keyword>
<accession>A0A095SN69</accession>